<evidence type="ECO:0000313" key="3">
    <source>
        <dbReference type="EMBL" id="KAJ3737725.1"/>
    </source>
</evidence>
<gene>
    <name evidence="3" type="ORF">DFJ43DRAFT_20239</name>
</gene>
<accession>A0AA38JWQ2</accession>
<feature type="region of interest" description="Disordered" evidence="2">
    <location>
        <begin position="300"/>
        <end position="332"/>
    </location>
</feature>
<dbReference type="EMBL" id="JANVFO010000001">
    <property type="protein sequence ID" value="KAJ3737725.1"/>
    <property type="molecule type" value="Genomic_DNA"/>
</dbReference>
<feature type="region of interest" description="Disordered" evidence="2">
    <location>
        <begin position="344"/>
        <end position="466"/>
    </location>
</feature>
<reference evidence="3" key="2">
    <citation type="journal article" date="2023" name="Proc. Natl. Acad. Sci. U.S.A.">
        <title>A global phylogenomic analysis of the shiitake genus Lentinula.</title>
        <authorList>
            <person name="Sierra-Patev S."/>
            <person name="Min B."/>
            <person name="Naranjo-Ortiz M."/>
            <person name="Looney B."/>
            <person name="Konkel Z."/>
            <person name="Slot J.C."/>
            <person name="Sakamoto Y."/>
            <person name="Steenwyk J.L."/>
            <person name="Rokas A."/>
            <person name="Carro J."/>
            <person name="Camarero S."/>
            <person name="Ferreira P."/>
            <person name="Molpeceres G."/>
            <person name="Ruiz-Duenas F.J."/>
            <person name="Serrano A."/>
            <person name="Henrissat B."/>
            <person name="Drula E."/>
            <person name="Hughes K.W."/>
            <person name="Mata J.L."/>
            <person name="Ishikawa N.K."/>
            <person name="Vargas-Isla R."/>
            <person name="Ushijima S."/>
            <person name="Smith C.A."/>
            <person name="Donoghue J."/>
            <person name="Ahrendt S."/>
            <person name="Andreopoulos W."/>
            <person name="He G."/>
            <person name="LaButti K."/>
            <person name="Lipzen A."/>
            <person name="Ng V."/>
            <person name="Riley R."/>
            <person name="Sandor L."/>
            <person name="Barry K."/>
            <person name="Martinez A.T."/>
            <person name="Xiao Y."/>
            <person name="Gibbons J.G."/>
            <person name="Terashima K."/>
            <person name="Grigoriev I.V."/>
            <person name="Hibbett D."/>
        </authorList>
    </citation>
    <scope>NUCLEOTIDE SEQUENCE</scope>
    <source>
        <strain evidence="3">ET3784</strain>
    </source>
</reference>
<dbReference type="Gene3D" id="1.20.1270.60">
    <property type="entry name" value="Arfaptin homology (AH) domain/BAR domain"/>
    <property type="match status" value="1"/>
</dbReference>
<name>A0AA38JWQ2_9AGAR</name>
<feature type="compositionally biased region" description="Polar residues" evidence="2">
    <location>
        <begin position="624"/>
        <end position="638"/>
    </location>
</feature>
<feature type="compositionally biased region" description="Basic and acidic residues" evidence="2">
    <location>
        <begin position="447"/>
        <end position="466"/>
    </location>
</feature>
<evidence type="ECO:0000256" key="2">
    <source>
        <dbReference type="SAM" id="MobiDB-lite"/>
    </source>
</evidence>
<dbReference type="InterPro" id="IPR027267">
    <property type="entry name" value="AH/BAR_dom_sf"/>
</dbReference>
<feature type="compositionally biased region" description="Polar residues" evidence="2">
    <location>
        <begin position="565"/>
        <end position="578"/>
    </location>
</feature>
<feature type="coiled-coil region" evidence="1">
    <location>
        <begin position="119"/>
        <end position="184"/>
    </location>
</feature>
<dbReference type="InterPro" id="IPR028245">
    <property type="entry name" value="PIL1/LSP1"/>
</dbReference>
<evidence type="ECO:0008006" key="5">
    <source>
        <dbReference type="Google" id="ProtNLM"/>
    </source>
</evidence>
<dbReference type="AlphaFoldDB" id="A0AA38JWQ2"/>
<proteinExistence type="predicted"/>
<keyword evidence="4" id="KW-1185">Reference proteome</keyword>
<dbReference type="GO" id="GO:0070941">
    <property type="term" value="P:eisosome assembly"/>
    <property type="evidence" value="ECO:0007669"/>
    <property type="project" value="TreeGrafter"/>
</dbReference>
<comment type="caution">
    <text evidence="3">The sequence shown here is derived from an EMBL/GenBank/DDBJ whole genome shotgun (WGS) entry which is preliminary data.</text>
</comment>
<dbReference type="Pfam" id="PF13805">
    <property type="entry name" value="Pil1"/>
    <property type="match status" value="1"/>
</dbReference>
<feature type="compositionally biased region" description="Polar residues" evidence="2">
    <location>
        <begin position="300"/>
        <end position="322"/>
    </location>
</feature>
<feature type="compositionally biased region" description="Polar residues" evidence="2">
    <location>
        <begin position="748"/>
        <end position="760"/>
    </location>
</feature>
<evidence type="ECO:0000313" key="4">
    <source>
        <dbReference type="Proteomes" id="UP001176059"/>
    </source>
</evidence>
<dbReference type="GO" id="GO:0008289">
    <property type="term" value="F:lipid binding"/>
    <property type="evidence" value="ECO:0007669"/>
    <property type="project" value="TreeGrafter"/>
</dbReference>
<feature type="region of interest" description="Disordered" evidence="2">
    <location>
        <begin position="479"/>
        <end position="827"/>
    </location>
</feature>
<organism evidence="3 4">
    <name type="scientific">Lentinula guzmanii</name>
    <dbReference type="NCBI Taxonomy" id="2804957"/>
    <lineage>
        <taxon>Eukaryota</taxon>
        <taxon>Fungi</taxon>
        <taxon>Dikarya</taxon>
        <taxon>Basidiomycota</taxon>
        <taxon>Agaricomycotina</taxon>
        <taxon>Agaricomycetes</taxon>
        <taxon>Agaricomycetidae</taxon>
        <taxon>Agaricales</taxon>
        <taxon>Marasmiineae</taxon>
        <taxon>Omphalotaceae</taxon>
        <taxon>Lentinula</taxon>
    </lineage>
</organism>
<feature type="compositionally biased region" description="Low complexity" evidence="2">
    <location>
        <begin position="656"/>
        <end position="669"/>
    </location>
</feature>
<dbReference type="Proteomes" id="UP001176059">
    <property type="component" value="Unassembled WGS sequence"/>
</dbReference>
<dbReference type="GO" id="GO:0005886">
    <property type="term" value="C:plasma membrane"/>
    <property type="evidence" value="ECO:0007669"/>
    <property type="project" value="TreeGrafter"/>
</dbReference>
<sequence>MFKTAATKIAHNSTIPSLGINKDLRPLQDLITAEKSVLISCVQTAYPDGGSHKYLSVRLQKLSVDIGKAAEALRIWGSGEGEDLLDTLSASSNLLTQYAAALSNYASHEHAIRDHMKGIRSREEALDELKRRRKALISKADTAEKKLSKMSPEHKNLGMQTDNLNRLRDEIRAMDSEIMSDEAELSDYKRSKTRAWMGLKFGGLLEWCEKGTIIGEFGRLIINEIPEEATQPGMARAMYMNHQKVNSLLNDATRCVDGVAFSTAPAPDTVPFVHQATADYLAPPQDLGTGHFFDTSDMTGNMGSSIPPSPVSQNPNTYTEASRSADDFGVASTSSPVASRFATFPATTANDGPRYSLRDGPSLHGEDESFSSSIAAALDARKSVEEPAPSYETHQTHLPGPSAGVAPPLMMPSPWESQGNDPKATNERAVSTYGDDVGLAYMTNPGEETHPHQELGHERSSSKEVHFGQIQDIETEMDNRHEQGVGEAPQADGSVSLGEIRSSPTKRIPPPSMSPEEEERVLNADAAMRLSREMGSFNLDNSSPIAPANAPRIIEPQEQGPRRPSLTSGLETNSRSPSPLNPPVAPFAQQHGVSHGPIDINLHKADNEEPVFPIHNSPPRLTISERTASSISNGSSYRTPPEYPRSVGTSPFGQRSNSSLSGNIPSSPSTGSPRTISAAAFRRPVGTGGRTASTDLNAGPGLGGGSRSSSYLADVSPLQPRKRGLPNAPDLSSPHSNTSTLRPYEAHNFNQGNRNSQAGTDDQYDYISAYAEVPPGSGSPQRSDYGSLGQVRVANDMDPSSPLEQHHSGRPGYGEGKFATNLEGELR</sequence>
<evidence type="ECO:0000256" key="1">
    <source>
        <dbReference type="SAM" id="Coils"/>
    </source>
</evidence>
<dbReference type="PANTHER" id="PTHR31962:SF6">
    <property type="entry name" value="EISOSOME COMPONENT PIL1-DOMAIN-CONTAINING PROTEIN"/>
    <property type="match status" value="1"/>
</dbReference>
<dbReference type="GO" id="GO:0036286">
    <property type="term" value="C:eisosome filament"/>
    <property type="evidence" value="ECO:0007669"/>
    <property type="project" value="TreeGrafter"/>
</dbReference>
<reference evidence="3" key="1">
    <citation type="submission" date="2022-08" db="EMBL/GenBank/DDBJ databases">
        <authorList>
            <consortium name="DOE Joint Genome Institute"/>
            <person name="Min B."/>
            <person name="Sierra-Patev S."/>
            <person name="Naranjo-Ortiz M."/>
            <person name="Looney B."/>
            <person name="Konkel Z."/>
            <person name="Slot J.C."/>
            <person name="Sakamoto Y."/>
            <person name="Steenwyk J.L."/>
            <person name="Rokas A."/>
            <person name="Carro J."/>
            <person name="Camarero S."/>
            <person name="Ferreira P."/>
            <person name="Molpeceres G."/>
            <person name="Ruiz-duenas F.J."/>
            <person name="Serrano A."/>
            <person name="Henrissat B."/>
            <person name="Drula E."/>
            <person name="Hughes K.W."/>
            <person name="Mata J.L."/>
            <person name="Ishikawa N.K."/>
            <person name="Vargas-Isla R."/>
            <person name="Ushijima S."/>
            <person name="Smith C.A."/>
            <person name="Ahrendt S."/>
            <person name="Andreopoulos W."/>
            <person name="He G."/>
            <person name="LaButti K."/>
            <person name="Lipzen A."/>
            <person name="Ng V."/>
            <person name="Riley R."/>
            <person name="Sandor L."/>
            <person name="Barry K."/>
            <person name="Martinez A.T."/>
            <person name="Xiao Y."/>
            <person name="Gibbons J.G."/>
            <person name="Terashima K."/>
            <person name="Hibbett D.S."/>
            <person name="Grigoriev I.V."/>
        </authorList>
    </citation>
    <scope>NUCLEOTIDE SEQUENCE</scope>
    <source>
        <strain evidence="3">ET3784</strain>
    </source>
</reference>
<dbReference type="GO" id="GO:0006897">
    <property type="term" value="P:endocytosis"/>
    <property type="evidence" value="ECO:0007669"/>
    <property type="project" value="TreeGrafter"/>
</dbReference>
<dbReference type="PANTHER" id="PTHR31962">
    <property type="entry name" value="SPHINGOLIPID LONG CHAIN BASE-RESPONSIVE PROTEIN PIL1"/>
    <property type="match status" value="1"/>
</dbReference>
<protein>
    <recommendedName>
        <fullName evidence="5">Eisosome component PIL1-domain-containing protein</fullName>
    </recommendedName>
</protein>
<keyword evidence="1" id="KW-0175">Coiled coil</keyword>